<dbReference type="GO" id="GO:0010008">
    <property type="term" value="C:endosome membrane"/>
    <property type="evidence" value="ECO:0007669"/>
    <property type="project" value="UniProtKB-SubCell"/>
</dbReference>
<accession>A0A8S3QBU4</accession>
<dbReference type="Pfam" id="PF08016">
    <property type="entry name" value="PKD_channel"/>
    <property type="match status" value="1"/>
</dbReference>
<evidence type="ECO:0000256" key="9">
    <source>
        <dbReference type="ARBA" id="ARBA00023136"/>
    </source>
</evidence>
<keyword evidence="10" id="KW-1015">Disulfide bond</keyword>
<dbReference type="FunFam" id="1.10.287.70:FF:000033">
    <property type="entry name" value="Mucolipin 1"/>
    <property type="match status" value="1"/>
</dbReference>
<dbReference type="PANTHER" id="PTHR12127:SF7">
    <property type="entry name" value="SD02261P"/>
    <property type="match status" value="1"/>
</dbReference>
<comment type="subcellular location">
    <subcellularLocation>
        <location evidence="2">Cell membrane</location>
        <topology evidence="2">Multi-pass membrane protein</topology>
    </subcellularLocation>
    <subcellularLocation>
        <location evidence="1">Endosome membrane</location>
        <topology evidence="1">Multi-pass membrane protein</topology>
    </subcellularLocation>
</comment>
<evidence type="ECO:0000256" key="13">
    <source>
        <dbReference type="SAM" id="Phobius"/>
    </source>
</evidence>
<dbReference type="Pfam" id="PF21381">
    <property type="entry name" value="MCLN_ECD"/>
    <property type="match status" value="1"/>
</dbReference>
<dbReference type="Gene3D" id="1.10.287.70">
    <property type="match status" value="1"/>
</dbReference>
<dbReference type="EMBL" id="CAJPWZ010000461">
    <property type="protein sequence ID" value="CAG2193593.1"/>
    <property type="molecule type" value="Genomic_DNA"/>
</dbReference>
<comment type="caution">
    <text evidence="16">The sequence shown here is derived from an EMBL/GenBank/DDBJ whole genome shotgun (WGS) entry which is preliminary data.</text>
</comment>
<comment type="catalytic activity">
    <reaction evidence="12">
        <text>Ca(2+)(in) = Ca(2+)(out)</text>
        <dbReference type="Rhea" id="RHEA:29671"/>
        <dbReference type="ChEBI" id="CHEBI:29108"/>
    </reaction>
</comment>
<dbReference type="Proteomes" id="UP000683360">
    <property type="component" value="Unassembled WGS sequence"/>
</dbReference>
<evidence type="ECO:0000256" key="2">
    <source>
        <dbReference type="ARBA" id="ARBA00004651"/>
    </source>
</evidence>
<evidence type="ECO:0000259" key="14">
    <source>
        <dbReference type="Pfam" id="PF08016"/>
    </source>
</evidence>
<dbReference type="GO" id="GO:0072345">
    <property type="term" value="F:NAADP-sensitive calcium-release channel activity"/>
    <property type="evidence" value="ECO:0007669"/>
    <property type="project" value="TreeGrafter"/>
</dbReference>
<dbReference type="GO" id="GO:0005765">
    <property type="term" value="C:lysosomal membrane"/>
    <property type="evidence" value="ECO:0007669"/>
    <property type="project" value="TreeGrafter"/>
</dbReference>
<sequence length="397" mass="46219">MYLFHSTELNKTTGKTQDRYDIKEYLTQNNKTNLFHRIIKLTLKFKIKSYRLNAEGRKVAPECFIVHGQIVFDDSNRDGQMLLDLDTELEERTCHGHYNYGEEEKQERLTNTLYDIFVICVSVLSAVLCLRSLYRGHKLKQKTIVHFKKVYRKDLSRSDKFEFLNLWYVAIVLNDIFTIVGSSFKIQIENKNAQSTSENYDNCSLFLGTGSILVWLGVLRYLGFFKTFNILSIVLKKAFPNMMRFLVGALMLYVGFMFCGWVVLGPYHIKFRHLSTSSECLYSLINGDDMFVTFSATMTKNMVVWYFSRIYLYIFISLFIYCVLNLFIAVILDTYETIKEYYECGFPKTDLSEFICKCNDPPTSALYRGEDTGCGLWSCLCCCKRNADQPGEYTSLL</sequence>
<evidence type="ECO:0000256" key="7">
    <source>
        <dbReference type="ARBA" id="ARBA00022989"/>
    </source>
</evidence>
<evidence type="ECO:0000256" key="4">
    <source>
        <dbReference type="ARBA" id="ARBA00022475"/>
    </source>
</evidence>
<keyword evidence="9 13" id="KW-0472">Membrane</keyword>
<dbReference type="InterPro" id="IPR049134">
    <property type="entry name" value="MCLN_ECD"/>
</dbReference>
<dbReference type="InterPro" id="IPR013122">
    <property type="entry name" value="PKD1_2_channel"/>
</dbReference>
<keyword evidence="3" id="KW-0813">Transport</keyword>
<feature type="transmembrane region" description="Helical" evidence="13">
    <location>
        <begin position="163"/>
        <end position="184"/>
    </location>
</feature>
<evidence type="ECO:0000256" key="5">
    <source>
        <dbReference type="ARBA" id="ARBA00022692"/>
    </source>
</evidence>
<gene>
    <name evidence="16" type="ORF">MEDL_8724</name>
</gene>
<protein>
    <submittedName>
        <fullName evidence="16">MCOLN3</fullName>
    </submittedName>
</protein>
<feature type="transmembrane region" description="Helical" evidence="13">
    <location>
        <begin position="310"/>
        <end position="332"/>
    </location>
</feature>
<evidence type="ECO:0000313" key="17">
    <source>
        <dbReference type="Proteomes" id="UP000683360"/>
    </source>
</evidence>
<evidence type="ECO:0000256" key="1">
    <source>
        <dbReference type="ARBA" id="ARBA00004337"/>
    </source>
</evidence>
<keyword evidence="17" id="KW-1185">Reference proteome</keyword>
<evidence type="ECO:0000259" key="15">
    <source>
        <dbReference type="Pfam" id="PF21381"/>
    </source>
</evidence>
<feature type="domain" description="Mucolipin extracytosolic" evidence="15">
    <location>
        <begin position="17"/>
        <end position="94"/>
    </location>
</feature>
<dbReference type="InterPro" id="IPR039031">
    <property type="entry name" value="Mucolipin"/>
</dbReference>
<evidence type="ECO:0000256" key="3">
    <source>
        <dbReference type="ARBA" id="ARBA00022448"/>
    </source>
</evidence>
<keyword evidence="11" id="KW-0407">Ion channel</keyword>
<feature type="domain" description="Polycystin cation channel PKD1/PKD2" evidence="14">
    <location>
        <begin position="211"/>
        <end position="338"/>
    </location>
</feature>
<evidence type="ECO:0000256" key="8">
    <source>
        <dbReference type="ARBA" id="ARBA00023065"/>
    </source>
</evidence>
<organism evidence="16 17">
    <name type="scientific">Mytilus edulis</name>
    <name type="common">Blue mussel</name>
    <dbReference type="NCBI Taxonomy" id="6550"/>
    <lineage>
        <taxon>Eukaryota</taxon>
        <taxon>Metazoa</taxon>
        <taxon>Spiralia</taxon>
        <taxon>Lophotrochozoa</taxon>
        <taxon>Mollusca</taxon>
        <taxon>Bivalvia</taxon>
        <taxon>Autobranchia</taxon>
        <taxon>Pteriomorphia</taxon>
        <taxon>Mytilida</taxon>
        <taxon>Mytiloidea</taxon>
        <taxon>Mytilidae</taxon>
        <taxon>Mytilinae</taxon>
        <taxon>Mytilus</taxon>
    </lineage>
</organism>
<dbReference type="GO" id="GO:0005886">
    <property type="term" value="C:plasma membrane"/>
    <property type="evidence" value="ECO:0007669"/>
    <property type="project" value="UniProtKB-SubCell"/>
</dbReference>
<feature type="transmembrane region" description="Helical" evidence="13">
    <location>
        <begin position="204"/>
        <end position="224"/>
    </location>
</feature>
<evidence type="ECO:0000256" key="12">
    <source>
        <dbReference type="ARBA" id="ARBA00036634"/>
    </source>
</evidence>
<reference evidence="16" key="1">
    <citation type="submission" date="2021-03" db="EMBL/GenBank/DDBJ databases">
        <authorList>
            <person name="Bekaert M."/>
        </authorList>
    </citation>
    <scope>NUCLEOTIDE SEQUENCE</scope>
</reference>
<keyword evidence="5 13" id="KW-0812">Transmembrane</keyword>
<proteinExistence type="predicted"/>
<evidence type="ECO:0000256" key="10">
    <source>
        <dbReference type="ARBA" id="ARBA00023157"/>
    </source>
</evidence>
<feature type="transmembrane region" description="Helical" evidence="13">
    <location>
        <begin position="245"/>
        <end position="264"/>
    </location>
</feature>
<evidence type="ECO:0000256" key="11">
    <source>
        <dbReference type="ARBA" id="ARBA00023303"/>
    </source>
</evidence>
<name>A0A8S3QBU4_MYTED</name>
<keyword evidence="8" id="KW-0406">Ion transport</keyword>
<evidence type="ECO:0000313" key="16">
    <source>
        <dbReference type="EMBL" id="CAG2193593.1"/>
    </source>
</evidence>
<dbReference type="PANTHER" id="PTHR12127">
    <property type="entry name" value="MUCOLIPIN"/>
    <property type="match status" value="1"/>
</dbReference>
<feature type="transmembrane region" description="Helical" evidence="13">
    <location>
        <begin position="113"/>
        <end position="134"/>
    </location>
</feature>
<evidence type="ECO:0000256" key="6">
    <source>
        <dbReference type="ARBA" id="ARBA00022753"/>
    </source>
</evidence>
<dbReference type="OrthoDB" id="263481at2759"/>
<keyword evidence="6" id="KW-0967">Endosome</keyword>
<keyword evidence="4" id="KW-1003">Cell membrane</keyword>
<dbReference type="AlphaFoldDB" id="A0A8S3QBU4"/>
<keyword evidence="7 13" id="KW-1133">Transmembrane helix</keyword>